<dbReference type="EC" id="3.1.3.3" evidence="5"/>
<dbReference type="CDD" id="cd00130">
    <property type="entry name" value="PAS"/>
    <property type="match status" value="1"/>
</dbReference>
<dbReference type="InterPro" id="IPR001932">
    <property type="entry name" value="PPM-type_phosphatase-like_dom"/>
</dbReference>
<evidence type="ECO:0000313" key="5">
    <source>
        <dbReference type="EMBL" id="POM27652.1"/>
    </source>
</evidence>
<keyword evidence="6" id="KW-1185">Reference proteome</keyword>
<comment type="caution">
    <text evidence="5">The sequence shown here is derived from an EMBL/GenBank/DDBJ whole genome shotgun (WGS) entry which is preliminary data.</text>
</comment>
<dbReference type="AlphaFoldDB" id="A0A2P4URH1"/>
<keyword evidence="1 5" id="KW-0378">Hydrolase</keyword>
<evidence type="ECO:0000259" key="3">
    <source>
        <dbReference type="PROSITE" id="PS50112"/>
    </source>
</evidence>
<dbReference type="InterPro" id="IPR000014">
    <property type="entry name" value="PAS"/>
</dbReference>
<keyword evidence="2" id="KW-0175">Coiled coil</keyword>
<dbReference type="InterPro" id="IPR036457">
    <property type="entry name" value="PPM-type-like_dom_sf"/>
</dbReference>
<sequence>MASELDYADIFLATPNPYMVLDTDLVIRCVNRAYTQLTGLPREELVGRPIFEAFPANPADPGAVGARNLDTSLHRVLATGRPDTMGLQRYDVPMRDASGKAMERWWSGYNTPVFGPDGTVTAIIHRVEDMTEFARYGAESPILAGEPGEPGSEPALAEGERFERARELLRLNEELQEAHAREREVAVTLQEAMLQAPDLARHRDIAVRYRPAAGALNVCGDWYDVVDLSPDRFSVGIGDVVGHGLEAASVMGMLRSALSAAVRALQSPAQALDVLGLYARSLEGAMATTAAKVLIDTSSEVITYSSAGHPPPVLVHADGTHELLDQATDPALGVRIKDVPQPQASLSYGADDTLVLYTDGLIERRDEDIDVGLNRLTEAVTAGRTLPAEDLADTLLDRLVPTSGAADDIALVIVRL</sequence>
<proteinExistence type="predicted"/>
<dbReference type="NCBIfam" id="TIGR00229">
    <property type="entry name" value="sensory_box"/>
    <property type="match status" value="1"/>
</dbReference>
<dbReference type="GO" id="GO:0016791">
    <property type="term" value="F:phosphatase activity"/>
    <property type="evidence" value="ECO:0007669"/>
    <property type="project" value="TreeGrafter"/>
</dbReference>
<dbReference type="PANTHER" id="PTHR43156">
    <property type="entry name" value="STAGE II SPORULATION PROTEIN E-RELATED"/>
    <property type="match status" value="1"/>
</dbReference>
<name>A0A2P4URH1_9ACTN</name>
<dbReference type="Proteomes" id="UP000242367">
    <property type="component" value="Unassembled WGS sequence"/>
</dbReference>
<feature type="domain" description="PAS" evidence="3">
    <location>
        <begin position="3"/>
        <end position="48"/>
    </location>
</feature>
<feature type="domain" description="PPM-type phosphatase" evidence="4">
    <location>
        <begin position="206"/>
        <end position="416"/>
    </location>
</feature>
<dbReference type="SMART" id="SM00331">
    <property type="entry name" value="PP2C_SIG"/>
    <property type="match status" value="1"/>
</dbReference>
<dbReference type="EMBL" id="MTBP01000001">
    <property type="protein sequence ID" value="POM27652.1"/>
    <property type="molecule type" value="Genomic_DNA"/>
</dbReference>
<evidence type="ECO:0000256" key="2">
    <source>
        <dbReference type="SAM" id="Coils"/>
    </source>
</evidence>
<organism evidence="5 6">
    <name type="scientific">Actinomadura rubteroloni</name>
    <dbReference type="NCBI Taxonomy" id="1926885"/>
    <lineage>
        <taxon>Bacteria</taxon>
        <taxon>Bacillati</taxon>
        <taxon>Actinomycetota</taxon>
        <taxon>Actinomycetes</taxon>
        <taxon>Streptosporangiales</taxon>
        <taxon>Thermomonosporaceae</taxon>
        <taxon>Actinomadura</taxon>
    </lineage>
</organism>
<dbReference type="PROSITE" id="PS51746">
    <property type="entry name" value="PPM_2"/>
    <property type="match status" value="1"/>
</dbReference>
<dbReference type="SMART" id="SM00091">
    <property type="entry name" value="PAS"/>
    <property type="match status" value="1"/>
</dbReference>
<feature type="coiled-coil region" evidence="2">
    <location>
        <begin position="165"/>
        <end position="192"/>
    </location>
</feature>
<dbReference type="Gene3D" id="3.30.450.20">
    <property type="entry name" value="PAS domain"/>
    <property type="match status" value="1"/>
</dbReference>
<dbReference type="InterPro" id="IPR052016">
    <property type="entry name" value="Bact_Sigma-Reg"/>
</dbReference>
<dbReference type="Pfam" id="PF07228">
    <property type="entry name" value="SpoIIE"/>
    <property type="match status" value="1"/>
</dbReference>
<dbReference type="Gene3D" id="3.60.40.10">
    <property type="entry name" value="PPM-type phosphatase domain"/>
    <property type="match status" value="1"/>
</dbReference>
<dbReference type="SUPFAM" id="SSF81606">
    <property type="entry name" value="PP2C-like"/>
    <property type="match status" value="1"/>
</dbReference>
<dbReference type="InterPro" id="IPR013656">
    <property type="entry name" value="PAS_4"/>
</dbReference>
<dbReference type="InterPro" id="IPR035965">
    <property type="entry name" value="PAS-like_dom_sf"/>
</dbReference>
<dbReference type="PROSITE" id="PS50112">
    <property type="entry name" value="PAS"/>
    <property type="match status" value="1"/>
</dbReference>
<gene>
    <name evidence="5" type="primary">rsbP_1</name>
    <name evidence="5" type="ORF">BTM25_20690</name>
</gene>
<dbReference type="Pfam" id="PF08448">
    <property type="entry name" value="PAS_4"/>
    <property type="match status" value="1"/>
</dbReference>
<evidence type="ECO:0000259" key="4">
    <source>
        <dbReference type="PROSITE" id="PS51746"/>
    </source>
</evidence>
<dbReference type="RefSeq" id="WP_103562441.1">
    <property type="nucleotide sequence ID" value="NZ_MTBP01000001.1"/>
</dbReference>
<accession>A0A2P4URH1</accession>
<reference evidence="5 6" key="1">
    <citation type="journal article" date="2017" name="Chemistry">
        <title>Isolation, Biosynthesis and Chemical Modifications of Rubterolones A-F: Rare Tropolone Alkaloids from Actinomadura sp. 5-2.</title>
        <authorList>
            <person name="Guo H."/>
            <person name="Benndorf R."/>
            <person name="Leichnitz D."/>
            <person name="Klassen J.L."/>
            <person name="Vollmers J."/>
            <person name="Gorls H."/>
            <person name="Steinacker M."/>
            <person name="Weigel C."/>
            <person name="Dahse H.M."/>
            <person name="Kaster A.K."/>
            <person name="de Beer Z.W."/>
            <person name="Poulsen M."/>
            <person name="Beemelmanns C."/>
        </authorList>
    </citation>
    <scope>NUCLEOTIDE SEQUENCE [LARGE SCALE GENOMIC DNA]</scope>
    <source>
        <strain evidence="5 6">5-2</strain>
    </source>
</reference>
<evidence type="ECO:0000256" key="1">
    <source>
        <dbReference type="ARBA" id="ARBA00022801"/>
    </source>
</evidence>
<dbReference type="SUPFAM" id="SSF55785">
    <property type="entry name" value="PYP-like sensor domain (PAS domain)"/>
    <property type="match status" value="1"/>
</dbReference>
<protein>
    <submittedName>
        <fullName evidence="5">Phosphoserine phosphatase RsbP</fullName>
        <ecNumber evidence="5">3.1.3.3</ecNumber>
    </submittedName>
</protein>
<dbReference type="PANTHER" id="PTHR43156:SF2">
    <property type="entry name" value="STAGE II SPORULATION PROTEIN E"/>
    <property type="match status" value="1"/>
</dbReference>
<evidence type="ECO:0000313" key="6">
    <source>
        <dbReference type="Proteomes" id="UP000242367"/>
    </source>
</evidence>